<reference evidence="2" key="1">
    <citation type="journal article" date="2020" name="Stud. Mycol.">
        <title>101 Dothideomycetes genomes: a test case for predicting lifestyles and emergence of pathogens.</title>
        <authorList>
            <person name="Haridas S."/>
            <person name="Albert R."/>
            <person name="Binder M."/>
            <person name="Bloem J."/>
            <person name="Labutti K."/>
            <person name="Salamov A."/>
            <person name="Andreopoulos B."/>
            <person name="Baker S."/>
            <person name="Barry K."/>
            <person name="Bills G."/>
            <person name="Bluhm B."/>
            <person name="Cannon C."/>
            <person name="Castanera R."/>
            <person name="Culley D."/>
            <person name="Daum C."/>
            <person name="Ezra D."/>
            <person name="Gonzalez J."/>
            <person name="Henrissat B."/>
            <person name="Kuo A."/>
            <person name="Liang C."/>
            <person name="Lipzen A."/>
            <person name="Lutzoni F."/>
            <person name="Magnuson J."/>
            <person name="Mondo S."/>
            <person name="Nolan M."/>
            <person name="Ohm R."/>
            <person name="Pangilinan J."/>
            <person name="Park H.-J."/>
            <person name="Ramirez L."/>
            <person name="Alfaro M."/>
            <person name="Sun H."/>
            <person name="Tritt A."/>
            <person name="Yoshinaga Y."/>
            <person name="Zwiers L.-H."/>
            <person name="Turgeon B."/>
            <person name="Goodwin S."/>
            <person name="Spatafora J."/>
            <person name="Crous P."/>
            <person name="Grigoriev I."/>
        </authorList>
    </citation>
    <scope>NUCLEOTIDE SEQUENCE</scope>
    <source>
        <strain evidence="2">CBS 107.79</strain>
    </source>
</reference>
<accession>A0A6A5VGA5</accession>
<keyword evidence="3" id="KW-1185">Reference proteome</keyword>
<dbReference type="AlphaFoldDB" id="A0A6A5VGA5"/>
<feature type="chain" id="PRO_5025404963" evidence="1">
    <location>
        <begin position="19"/>
        <end position="110"/>
    </location>
</feature>
<feature type="signal peptide" evidence="1">
    <location>
        <begin position="1"/>
        <end position="18"/>
    </location>
</feature>
<sequence>MKLFASALLVSLVSLVTAAPVVEKRWPSGNIITPVRGYIYHQSATHPPPDFIPKIQGLIDWQSSTSEVHIFSLPQNWIGKKVQVRFWSNNVFSPSDKTFIDVFSSSRLPP</sequence>
<organism evidence="2 3">
    <name type="scientific">Bimuria novae-zelandiae CBS 107.79</name>
    <dbReference type="NCBI Taxonomy" id="1447943"/>
    <lineage>
        <taxon>Eukaryota</taxon>
        <taxon>Fungi</taxon>
        <taxon>Dikarya</taxon>
        <taxon>Ascomycota</taxon>
        <taxon>Pezizomycotina</taxon>
        <taxon>Dothideomycetes</taxon>
        <taxon>Pleosporomycetidae</taxon>
        <taxon>Pleosporales</taxon>
        <taxon>Massarineae</taxon>
        <taxon>Didymosphaeriaceae</taxon>
        <taxon>Bimuria</taxon>
    </lineage>
</organism>
<evidence type="ECO:0000313" key="3">
    <source>
        <dbReference type="Proteomes" id="UP000800036"/>
    </source>
</evidence>
<protein>
    <submittedName>
        <fullName evidence="2">Uncharacterized protein</fullName>
    </submittedName>
</protein>
<proteinExistence type="predicted"/>
<gene>
    <name evidence="2" type="ORF">BU23DRAFT_551673</name>
</gene>
<name>A0A6A5VGA5_9PLEO</name>
<dbReference type="EMBL" id="ML976667">
    <property type="protein sequence ID" value="KAF1976191.1"/>
    <property type="molecule type" value="Genomic_DNA"/>
</dbReference>
<feature type="non-terminal residue" evidence="2">
    <location>
        <position position="110"/>
    </location>
</feature>
<dbReference type="OrthoDB" id="10492289at2759"/>
<evidence type="ECO:0000256" key="1">
    <source>
        <dbReference type="SAM" id="SignalP"/>
    </source>
</evidence>
<keyword evidence="1" id="KW-0732">Signal</keyword>
<dbReference type="Proteomes" id="UP000800036">
    <property type="component" value="Unassembled WGS sequence"/>
</dbReference>
<evidence type="ECO:0000313" key="2">
    <source>
        <dbReference type="EMBL" id="KAF1976191.1"/>
    </source>
</evidence>